<gene>
    <name evidence="2" type="ORF">FGG08_004729</name>
</gene>
<proteinExistence type="predicted"/>
<dbReference type="AlphaFoldDB" id="A0A9P8L2G2"/>
<accession>A0A9P8L2G2</accession>
<comment type="caution">
    <text evidence="2">The sequence shown here is derived from an EMBL/GenBank/DDBJ whole genome shotgun (WGS) entry which is preliminary data.</text>
</comment>
<dbReference type="Pfam" id="PF00069">
    <property type="entry name" value="Pkinase"/>
    <property type="match status" value="1"/>
</dbReference>
<dbReference type="GO" id="GO:0005634">
    <property type="term" value="C:nucleus"/>
    <property type="evidence" value="ECO:0007669"/>
    <property type="project" value="TreeGrafter"/>
</dbReference>
<reference evidence="2" key="1">
    <citation type="submission" date="2021-03" db="EMBL/GenBank/DDBJ databases">
        <title>Comparative genomics and phylogenomic investigation of the class Geoglossomycetes provide insights into ecological specialization and systematics.</title>
        <authorList>
            <person name="Melie T."/>
            <person name="Pirro S."/>
            <person name="Miller A.N."/>
            <person name="Quandt A."/>
        </authorList>
    </citation>
    <scope>NUCLEOTIDE SEQUENCE</scope>
    <source>
        <strain evidence="2">GBOQ0MN5Z8</strain>
    </source>
</reference>
<protein>
    <recommendedName>
        <fullName evidence="1">Protein kinase domain-containing protein</fullName>
    </recommendedName>
</protein>
<dbReference type="EMBL" id="JAGHQL010000099">
    <property type="protein sequence ID" value="KAH0538712.1"/>
    <property type="molecule type" value="Genomic_DNA"/>
</dbReference>
<dbReference type="Proteomes" id="UP000698800">
    <property type="component" value="Unassembled WGS sequence"/>
</dbReference>
<dbReference type="PROSITE" id="PS50011">
    <property type="entry name" value="PROTEIN_KINASE_DOM"/>
    <property type="match status" value="1"/>
</dbReference>
<dbReference type="InterPro" id="IPR011009">
    <property type="entry name" value="Kinase-like_dom_sf"/>
</dbReference>
<dbReference type="InterPro" id="IPR000719">
    <property type="entry name" value="Prot_kinase_dom"/>
</dbReference>
<dbReference type="Gene3D" id="1.10.510.10">
    <property type="entry name" value="Transferase(Phosphotransferase) domain 1"/>
    <property type="match status" value="1"/>
</dbReference>
<sequence>MAGRVLASGPLEMAEDKPGSLLKQAGSNVEIPTYSDPGQIFQFVETLGSGSFAIVDKVEVISGPHSGGIYAKKSCKVRTDEQAQRFRDEVRLLRKLNNPHITRIIDIYKTDKIPIWYVIVMDPAADMDLEFYLTEMGKTEYKTPEWGFHHGNLEGWYGCLSGALAYLHSQRVWHKDIKPSNILVQGRKVFLADFGISKDLEGKTTTSSAGEPGLRTRKYCAPEVAAGKRRRRTSDLFSLGCVFLEMSTVSRRETLKEFEKFRRTDDDGTYPGNLEKLLKWIAHLDSKASHDLFNRNVLSWCFALLQPDPFKRATAQQVYDDFLKHTRTLCDTCLVSRSEHELQSPYGFIAPVRPLSVESCPTWEVANEEWPYLQ</sequence>
<dbReference type="SMART" id="SM00220">
    <property type="entry name" value="S_TKc"/>
    <property type="match status" value="1"/>
</dbReference>
<feature type="domain" description="Protein kinase" evidence="1">
    <location>
        <begin position="41"/>
        <end position="323"/>
    </location>
</feature>
<dbReference type="PANTHER" id="PTHR44167:SF24">
    <property type="entry name" value="SERINE_THREONINE-PROTEIN KINASE CHK2"/>
    <property type="match status" value="1"/>
</dbReference>
<organism evidence="2 3">
    <name type="scientific">Glutinoglossum americanum</name>
    <dbReference type="NCBI Taxonomy" id="1670608"/>
    <lineage>
        <taxon>Eukaryota</taxon>
        <taxon>Fungi</taxon>
        <taxon>Dikarya</taxon>
        <taxon>Ascomycota</taxon>
        <taxon>Pezizomycotina</taxon>
        <taxon>Geoglossomycetes</taxon>
        <taxon>Geoglossales</taxon>
        <taxon>Geoglossaceae</taxon>
        <taxon>Glutinoglossum</taxon>
    </lineage>
</organism>
<dbReference type="PANTHER" id="PTHR44167">
    <property type="entry name" value="OVARIAN-SPECIFIC SERINE/THREONINE-PROTEIN KINASE LOK-RELATED"/>
    <property type="match status" value="1"/>
</dbReference>
<dbReference type="SUPFAM" id="SSF56112">
    <property type="entry name" value="Protein kinase-like (PK-like)"/>
    <property type="match status" value="1"/>
</dbReference>
<dbReference type="GO" id="GO:0004674">
    <property type="term" value="F:protein serine/threonine kinase activity"/>
    <property type="evidence" value="ECO:0007669"/>
    <property type="project" value="TreeGrafter"/>
</dbReference>
<name>A0A9P8L2G2_9PEZI</name>
<dbReference type="GO" id="GO:0005524">
    <property type="term" value="F:ATP binding"/>
    <property type="evidence" value="ECO:0007669"/>
    <property type="project" value="InterPro"/>
</dbReference>
<dbReference type="GO" id="GO:0044773">
    <property type="term" value="P:mitotic DNA damage checkpoint signaling"/>
    <property type="evidence" value="ECO:0007669"/>
    <property type="project" value="TreeGrafter"/>
</dbReference>
<evidence type="ECO:0000313" key="2">
    <source>
        <dbReference type="EMBL" id="KAH0538712.1"/>
    </source>
</evidence>
<dbReference type="InterPro" id="IPR008271">
    <property type="entry name" value="Ser/Thr_kinase_AS"/>
</dbReference>
<evidence type="ECO:0000313" key="3">
    <source>
        <dbReference type="Proteomes" id="UP000698800"/>
    </source>
</evidence>
<evidence type="ECO:0000259" key="1">
    <source>
        <dbReference type="PROSITE" id="PS50011"/>
    </source>
</evidence>
<dbReference type="CDD" id="cd00180">
    <property type="entry name" value="PKc"/>
    <property type="match status" value="1"/>
</dbReference>
<dbReference type="OrthoDB" id="4062651at2759"/>
<dbReference type="Gene3D" id="3.30.200.20">
    <property type="entry name" value="Phosphorylase Kinase, domain 1"/>
    <property type="match status" value="1"/>
</dbReference>
<keyword evidence="3" id="KW-1185">Reference proteome</keyword>
<dbReference type="PROSITE" id="PS00108">
    <property type="entry name" value="PROTEIN_KINASE_ST"/>
    <property type="match status" value="1"/>
</dbReference>